<proteinExistence type="predicted"/>
<gene>
    <name evidence="1" type="ORF">AY555_00545</name>
</gene>
<dbReference type="OrthoDB" id="7159482at2"/>
<sequence length="110" mass="12114">MTQVVPLAGYRACRHGLAVFFSRDEMSALLGVYADCVSRGGWRDYAIGSDGGQAWFAVCRYAGERPACVLTKRAVSGHVVYTLFDESRRVRQSCNLSEILGCFRRISAAV</sequence>
<dbReference type="Proteomes" id="UP000076066">
    <property type="component" value="Chromosome"/>
</dbReference>
<dbReference type="RefSeq" id="WP_066132022.1">
    <property type="nucleotide sequence ID" value="NZ_CP014525.1"/>
</dbReference>
<reference evidence="1 2" key="1">
    <citation type="submission" date="2016-02" db="EMBL/GenBank/DDBJ databases">
        <title>Complete Genome of H5569, the type strain of the newly described species Haematospirillium jordaniae.</title>
        <authorList>
            <person name="Nicholson A.C."/>
            <person name="Humrighouse B.W."/>
            <person name="Loparov V."/>
            <person name="McQuiston J.R."/>
        </authorList>
    </citation>
    <scope>NUCLEOTIDE SEQUENCE [LARGE SCALE GENOMIC DNA]</scope>
    <source>
        <strain evidence="1 2">H5569</strain>
    </source>
</reference>
<protein>
    <recommendedName>
        <fullName evidence="3">DUF2794 domain-containing protein</fullName>
    </recommendedName>
</protein>
<evidence type="ECO:0000313" key="2">
    <source>
        <dbReference type="Proteomes" id="UP000076066"/>
    </source>
</evidence>
<dbReference type="GeneID" id="53315650"/>
<organism evidence="1 2">
    <name type="scientific">Haematospirillum jordaniae</name>
    <dbReference type="NCBI Taxonomy" id="1549855"/>
    <lineage>
        <taxon>Bacteria</taxon>
        <taxon>Pseudomonadati</taxon>
        <taxon>Pseudomonadota</taxon>
        <taxon>Alphaproteobacteria</taxon>
        <taxon>Rhodospirillales</taxon>
        <taxon>Novispirillaceae</taxon>
        <taxon>Haematospirillum</taxon>
    </lineage>
</organism>
<dbReference type="STRING" id="1549855.AY555_00545"/>
<dbReference type="KEGG" id="hjo:AY555_00545"/>
<keyword evidence="2" id="KW-1185">Reference proteome</keyword>
<dbReference type="InterPro" id="IPR021252">
    <property type="entry name" value="DUF2794"/>
</dbReference>
<dbReference type="Pfam" id="PF10984">
    <property type="entry name" value="DUF2794"/>
    <property type="match status" value="1"/>
</dbReference>
<dbReference type="AlphaFoldDB" id="A0A143DCR5"/>
<dbReference type="EMBL" id="CP014525">
    <property type="protein sequence ID" value="AMW33908.1"/>
    <property type="molecule type" value="Genomic_DNA"/>
</dbReference>
<name>A0A143DCR5_9PROT</name>
<accession>A0A143DCR5</accession>
<evidence type="ECO:0000313" key="1">
    <source>
        <dbReference type="EMBL" id="AMW33908.1"/>
    </source>
</evidence>
<evidence type="ECO:0008006" key="3">
    <source>
        <dbReference type="Google" id="ProtNLM"/>
    </source>
</evidence>